<dbReference type="Pfam" id="PF12824">
    <property type="entry name" value="MRP-L20"/>
    <property type="match status" value="1"/>
</dbReference>
<feature type="non-terminal residue" evidence="2">
    <location>
        <position position="160"/>
    </location>
</feature>
<keyword evidence="3" id="KW-1185">Reference proteome</keyword>
<dbReference type="GO" id="GO:0003735">
    <property type="term" value="F:structural constituent of ribosome"/>
    <property type="evidence" value="ECO:0007669"/>
    <property type="project" value="TreeGrafter"/>
</dbReference>
<dbReference type="GO" id="GO:0005762">
    <property type="term" value="C:mitochondrial large ribosomal subunit"/>
    <property type="evidence" value="ECO:0007669"/>
    <property type="project" value="TreeGrafter"/>
</dbReference>
<dbReference type="InParanoid" id="A0A165CUI9"/>
<feature type="non-terminal residue" evidence="2">
    <location>
        <position position="1"/>
    </location>
</feature>
<dbReference type="STRING" id="1353952.A0A165CUI9"/>
<dbReference type="FunCoup" id="A0A165CUI9">
    <property type="interactions" value="52"/>
</dbReference>
<feature type="region of interest" description="Disordered" evidence="1">
    <location>
        <begin position="50"/>
        <end position="81"/>
    </location>
</feature>
<gene>
    <name evidence="2" type="ORF">CALCODRAFT_414006</name>
</gene>
<protein>
    <submittedName>
        <fullName evidence="2">Uncharacterized protein</fullName>
    </submittedName>
</protein>
<dbReference type="Proteomes" id="UP000076842">
    <property type="component" value="Unassembled WGS sequence"/>
</dbReference>
<dbReference type="InterPro" id="IPR024388">
    <property type="entry name" value="Ribosomal_mL58"/>
</dbReference>
<dbReference type="AlphaFoldDB" id="A0A165CUI9"/>
<proteinExistence type="predicted"/>
<dbReference type="PANTHER" id="PTHR28266">
    <property type="entry name" value="54S RIBOSOMAL PROTEIN L20, MITOCHONDRIAL"/>
    <property type="match status" value="1"/>
</dbReference>
<evidence type="ECO:0000256" key="1">
    <source>
        <dbReference type="SAM" id="MobiDB-lite"/>
    </source>
</evidence>
<dbReference type="EMBL" id="KV424108">
    <property type="protein sequence ID" value="KZT51421.1"/>
    <property type="molecule type" value="Genomic_DNA"/>
</dbReference>
<reference evidence="2 3" key="1">
    <citation type="journal article" date="2016" name="Mol. Biol. Evol.">
        <title>Comparative Genomics of Early-Diverging Mushroom-Forming Fungi Provides Insights into the Origins of Lignocellulose Decay Capabilities.</title>
        <authorList>
            <person name="Nagy L.G."/>
            <person name="Riley R."/>
            <person name="Tritt A."/>
            <person name="Adam C."/>
            <person name="Daum C."/>
            <person name="Floudas D."/>
            <person name="Sun H."/>
            <person name="Yadav J.S."/>
            <person name="Pangilinan J."/>
            <person name="Larsson K.H."/>
            <person name="Matsuura K."/>
            <person name="Barry K."/>
            <person name="Labutti K."/>
            <person name="Kuo R."/>
            <person name="Ohm R.A."/>
            <person name="Bhattacharya S.S."/>
            <person name="Shirouzu T."/>
            <person name="Yoshinaga Y."/>
            <person name="Martin F.M."/>
            <person name="Grigoriev I.V."/>
            <person name="Hibbett D.S."/>
        </authorList>
    </citation>
    <scope>NUCLEOTIDE SEQUENCE [LARGE SCALE GENOMIC DNA]</scope>
    <source>
        <strain evidence="2 3">HHB12733</strain>
    </source>
</reference>
<sequence>RIPDPLKTSTRASTWEVAPGVTFTHRPPPTAPSPFSLTVAPASPLLALGKRTPSAASSSTETVPLPPPMRKPREEKKNTVGPEVIAEIRRLRLEDPDINLPSVLAKQFGVSAQFVRIAAPLPKAIARRHMEEYLASQGKEKWGYKKRLIRETRQKRKDYW</sequence>
<accession>A0A165CUI9</accession>
<organism evidence="2 3">
    <name type="scientific">Calocera cornea HHB12733</name>
    <dbReference type="NCBI Taxonomy" id="1353952"/>
    <lineage>
        <taxon>Eukaryota</taxon>
        <taxon>Fungi</taxon>
        <taxon>Dikarya</taxon>
        <taxon>Basidiomycota</taxon>
        <taxon>Agaricomycotina</taxon>
        <taxon>Dacrymycetes</taxon>
        <taxon>Dacrymycetales</taxon>
        <taxon>Dacrymycetaceae</taxon>
        <taxon>Calocera</taxon>
    </lineage>
</organism>
<dbReference type="OrthoDB" id="6021263at2759"/>
<evidence type="ECO:0000313" key="3">
    <source>
        <dbReference type="Proteomes" id="UP000076842"/>
    </source>
</evidence>
<evidence type="ECO:0000313" key="2">
    <source>
        <dbReference type="EMBL" id="KZT51421.1"/>
    </source>
</evidence>
<name>A0A165CUI9_9BASI</name>
<dbReference type="PANTHER" id="PTHR28266:SF1">
    <property type="entry name" value="LARGE RIBOSOMAL SUBUNIT PROTEIN ML58"/>
    <property type="match status" value="1"/>
</dbReference>